<dbReference type="InterPro" id="IPR018282">
    <property type="entry name" value="Ribosomal_eS6_CS"/>
</dbReference>
<dbReference type="NCBIfam" id="NF003294">
    <property type="entry name" value="PRK04290.1-3"/>
    <property type="match status" value="1"/>
</dbReference>
<evidence type="ECO:0000256" key="5">
    <source>
        <dbReference type="SAM" id="MobiDB-lite"/>
    </source>
</evidence>
<keyword evidence="7" id="KW-1185">Reference proteome</keyword>
<reference evidence="6 7" key="1">
    <citation type="journal article" date="2019" name="Int. J. Syst. Evol. Microbiol.">
        <title>The Global Catalogue of Microorganisms (GCM) 10K type strain sequencing project: providing services to taxonomists for standard genome sequencing and annotation.</title>
        <authorList>
            <consortium name="The Broad Institute Genomics Platform"/>
            <consortium name="The Broad Institute Genome Sequencing Center for Infectious Disease"/>
            <person name="Wu L."/>
            <person name="Ma J."/>
        </authorList>
    </citation>
    <scope>NUCLEOTIDE SEQUENCE [LARGE SCALE GENOMIC DNA]</scope>
    <source>
        <strain evidence="6 7">DT55</strain>
    </source>
</reference>
<sequence length="142" mass="15211">MAEFKIVVGDDAGDTRQFDVDGQDANRFLGREIGDEVDGAAVGIDGVDVTITGGSDKAGRPMREDVPGGDLKELLLEGGVGYKPSRDGERKRVTVRGRQISEETVQINGRVEGSIAEALGENEEEEEADEAEAEADDEDDEE</sequence>
<dbReference type="GO" id="GO:0005840">
    <property type="term" value="C:ribosome"/>
    <property type="evidence" value="ECO:0007669"/>
    <property type="project" value="UniProtKB-KW"/>
</dbReference>
<comment type="caution">
    <text evidence="6">The sequence shown here is derived from an EMBL/GenBank/DDBJ whole genome shotgun (WGS) entry which is preliminary data.</text>
</comment>
<evidence type="ECO:0000256" key="1">
    <source>
        <dbReference type="ARBA" id="ARBA00009312"/>
    </source>
</evidence>
<dbReference type="GO" id="GO:1990904">
    <property type="term" value="C:ribonucleoprotein complex"/>
    <property type="evidence" value="ECO:0007669"/>
    <property type="project" value="UniProtKB-KW"/>
</dbReference>
<proteinExistence type="inferred from homology"/>
<feature type="region of interest" description="Disordered" evidence="5">
    <location>
        <begin position="107"/>
        <end position="142"/>
    </location>
</feature>
<dbReference type="EMBL" id="JBHTAG010000002">
    <property type="protein sequence ID" value="MFC7097077.1"/>
    <property type="molecule type" value="Genomic_DNA"/>
</dbReference>
<dbReference type="Proteomes" id="UP001596388">
    <property type="component" value="Unassembled WGS sequence"/>
</dbReference>
<evidence type="ECO:0000313" key="6">
    <source>
        <dbReference type="EMBL" id="MFC7097077.1"/>
    </source>
</evidence>
<dbReference type="PROSITE" id="PS00578">
    <property type="entry name" value="RIBOSOMAL_S6E"/>
    <property type="match status" value="1"/>
</dbReference>
<dbReference type="Pfam" id="PF01092">
    <property type="entry name" value="Ribosomal_S6e"/>
    <property type="match status" value="1"/>
</dbReference>
<keyword evidence="2 4" id="KW-0689">Ribosomal protein</keyword>
<feature type="compositionally biased region" description="Acidic residues" evidence="5">
    <location>
        <begin position="120"/>
        <end position="142"/>
    </location>
</feature>
<dbReference type="GO" id="GO:0006412">
    <property type="term" value="P:translation"/>
    <property type="evidence" value="ECO:0007669"/>
    <property type="project" value="UniProtKB-UniRule"/>
</dbReference>
<keyword evidence="3 4" id="KW-0687">Ribonucleoprotein</keyword>
<dbReference type="PANTHER" id="PTHR11502">
    <property type="entry name" value="40S RIBOSOMAL PROTEIN S6"/>
    <property type="match status" value="1"/>
</dbReference>
<dbReference type="AlphaFoldDB" id="A0ABD5X0P1"/>
<gene>
    <name evidence="4" type="primary">rps6e</name>
    <name evidence="6" type="ORF">ACFQKD_07145</name>
</gene>
<dbReference type="InterPro" id="IPR001377">
    <property type="entry name" value="Ribosomal_eS6"/>
</dbReference>
<dbReference type="InterPro" id="IPR020924">
    <property type="entry name" value="Ribosomal_eS6_arc"/>
</dbReference>
<protein>
    <recommendedName>
        <fullName evidence="4">Small ribosomal subunit protein eS6</fullName>
    </recommendedName>
</protein>
<accession>A0ABD5X0P1</accession>
<name>A0ABD5X0P1_9EURY</name>
<dbReference type="HAMAP" id="MF_00512">
    <property type="entry name" value="Ribosomal_eS6"/>
    <property type="match status" value="1"/>
</dbReference>
<comment type="similarity">
    <text evidence="1 4">Belongs to the eukaryotic ribosomal protein eS6 family.</text>
</comment>
<organism evidence="6 7">
    <name type="scientific">Halobaculum marinum</name>
    <dbReference type="NCBI Taxonomy" id="3031996"/>
    <lineage>
        <taxon>Archaea</taxon>
        <taxon>Methanobacteriati</taxon>
        <taxon>Methanobacteriota</taxon>
        <taxon>Stenosarchaea group</taxon>
        <taxon>Halobacteria</taxon>
        <taxon>Halobacteriales</taxon>
        <taxon>Haloferacaceae</taxon>
        <taxon>Halobaculum</taxon>
    </lineage>
</organism>
<evidence type="ECO:0000256" key="2">
    <source>
        <dbReference type="ARBA" id="ARBA00022980"/>
    </source>
</evidence>
<evidence type="ECO:0000313" key="7">
    <source>
        <dbReference type="Proteomes" id="UP001596388"/>
    </source>
</evidence>
<evidence type="ECO:0000256" key="4">
    <source>
        <dbReference type="HAMAP-Rule" id="MF_00512"/>
    </source>
</evidence>
<evidence type="ECO:0000256" key="3">
    <source>
        <dbReference type="ARBA" id="ARBA00023274"/>
    </source>
</evidence>
<dbReference type="SMART" id="SM01405">
    <property type="entry name" value="Ribosomal_S6e"/>
    <property type="match status" value="1"/>
</dbReference>
<dbReference type="RefSeq" id="WP_276238445.1">
    <property type="nucleotide sequence ID" value="NZ_CP119989.1"/>
</dbReference>
<dbReference type="GeneID" id="79269024"/>